<accession>A0ABP7S3C6</accession>
<dbReference type="SUPFAM" id="SSF46785">
    <property type="entry name" value="Winged helix' DNA-binding domain"/>
    <property type="match status" value="1"/>
</dbReference>
<dbReference type="InterPro" id="IPR036388">
    <property type="entry name" value="WH-like_DNA-bd_sf"/>
</dbReference>
<dbReference type="PANTHER" id="PTHR43252:SF7">
    <property type="entry name" value="TRANSCRIPTIONAL REGULATOR YQJI"/>
    <property type="match status" value="1"/>
</dbReference>
<dbReference type="InterPro" id="IPR005149">
    <property type="entry name" value="Tscrpt_reg_PadR_N"/>
</dbReference>
<comment type="caution">
    <text evidence="3">The sequence shown here is derived from an EMBL/GenBank/DDBJ whole genome shotgun (WGS) entry which is preliminary data.</text>
</comment>
<dbReference type="EMBL" id="BAAAZD010000002">
    <property type="protein sequence ID" value="GAA4005864.1"/>
    <property type="molecule type" value="Genomic_DNA"/>
</dbReference>
<organism evidence="3 4">
    <name type="scientific">Sphingomonas humi</name>
    <dbReference type="NCBI Taxonomy" id="335630"/>
    <lineage>
        <taxon>Bacteria</taxon>
        <taxon>Pseudomonadati</taxon>
        <taxon>Pseudomonadota</taxon>
        <taxon>Alphaproteobacteria</taxon>
        <taxon>Sphingomonadales</taxon>
        <taxon>Sphingomonadaceae</taxon>
        <taxon>Sphingomonas</taxon>
    </lineage>
</organism>
<dbReference type="Pfam" id="PF03551">
    <property type="entry name" value="PadR"/>
    <property type="match status" value="1"/>
</dbReference>
<evidence type="ECO:0000259" key="2">
    <source>
        <dbReference type="Pfam" id="PF03551"/>
    </source>
</evidence>
<feature type="region of interest" description="Disordered" evidence="1">
    <location>
        <begin position="37"/>
        <end position="56"/>
    </location>
</feature>
<evidence type="ECO:0000256" key="1">
    <source>
        <dbReference type="SAM" id="MobiDB-lite"/>
    </source>
</evidence>
<dbReference type="Gene3D" id="1.10.10.10">
    <property type="entry name" value="Winged helix-like DNA-binding domain superfamily/Winged helix DNA-binding domain"/>
    <property type="match status" value="1"/>
</dbReference>
<protein>
    <recommendedName>
        <fullName evidence="2">Transcription regulator PadR N-terminal domain-containing protein</fullName>
    </recommendedName>
</protein>
<dbReference type="InterPro" id="IPR036390">
    <property type="entry name" value="WH_DNA-bd_sf"/>
</dbReference>
<dbReference type="PANTHER" id="PTHR43252">
    <property type="entry name" value="TRANSCRIPTIONAL REGULATOR YQJI"/>
    <property type="match status" value="1"/>
</dbReference>
<feature type="compositionally biased region" description="Basic and acidic residues" evidence="1">
    <location>
        <begin position="44"/>
        <end position="53"/>
    </location>
</feature>
<feature type="domain" description="Transcription regulator PadR N-terminal" evidence="2">
    <location>
        <begin position="70"/>
        <end position="140"/>
    </location>
</feature>
<reference evidence="4" key="1">
    <citation type="journal article" date="2019" name="Int. J. Syst. Evol. Microbiol.">
        <title>The Global Catalogue of Microorganisms (GCM) 10K type strain sequencing project: providing services to taxonomists for standard genome sequencing and annotation.</title>
        <authorList>
            <consortium name="The Broad Institute Genomics Platform"/>
            <consortium name="The Broad Institute Genome Sequencing Center for Infectious Disease"/>
            <person name="Wu L."/>
            <person name="Ma J."/>
        </authorList>
    </citation>
    <scope>NUCLEOTIDE SEQUENCE [LARGE SCALE GENOMIC DNA]</scope>
    <source>
        <strain evidence="4">JCM 16603</strain>
    </source>
</reference>
<sequence>MRFHFHGGGPRRRGPEPVFQFGSRDWSFPWGNIHFEHGGGPIDGEGRHGGGHREGRRRRMFSSEELQLVLLKLIADDPRHGYALIKAVEELTHGDYAPSPGVVYTSLELLEDMGLIERHASEGSKKQFAATGDGRAQLEERKDEVAALFERLEATGEGRRKSARPELGRAVGNLMTALRNRAAHGGWNEELLNEVIDILDEAARRIERAK</sequence>
<gene>
    <name evidence="3" type="ORF">GCM10022211_17860</name>
</gene>
<dbReference type="Proteomes" id="UP001501310">
    <property type="component" value="Unassembled WGS sequence"/>
</dbReference>
<keyword evidence="4" id="KW-1185">Reference proteome</keyword>
<name>A0ABP7S3C6_9SPHN</name>
<evidence type="ECO:0000313" key="4">
    <source>
        <dbReference type="Proteomes" id="UP001501310"/>
    </source>
</evidence>
<evidence type="ECO:0000313" key="3">
    <source>
        <dbReference type="EMBL" id="GAA4005864.1"/>
    </source>
</evidence>
<proteinExistence type="predicted"/>
<dbReference type="RefSeq" id="WP_344709918.1">
    <property type="nucleotide sequence ID" value="NZ_BAAAZD010000002.1"/>
</dbReference>